<organism evidence="9">
    <name type="scientific">Kwoniella pini CBS 10737</name>
    <dbReference type="NCBI Taxonomy" id="1296096"/>
    <lineage>
        <taxon>Eukaryota</taxon>
        <taxon>Fungi</taxon>
        <taxon>Dikarya</taxon>
        <taxon>Basidiomycota</taxon>
        <taxon>Agaricomycotina</taxon>
        <taxon>Tremellomycetes</taxon>
        <taxon>Tremellales</taxon>
        <taxon>Cryptococcaceae</taxon>
        <taxon>Kwoniella</taxon>
    </lineage>
</organism>
<comment type="similarity">
    <text evidence="2 6">Belongs to the adaptor complexes large subunit family.</text>
</comment>
<dbReference type="GO" id="GO:0016192">
    <property type="term" value="P:vesicle-mediated transport"/>
    <property type="evidence" value="ECO:0007669"/>
    <property type="project" value="InterPro"/>
</dbReference>
<keyword evidence="11" id="KW-1185">Reference proteome</keyword>
<dbReference type="GO" id="GO:0030117">
    <property type="term" value="C:membrane coat"/>
    <property type="evidence" value="ECO:0007669"/>
    <property type="project" value="InterPro"/>
</dbReference>
<comment type="subcellular location">
    <subcellularLocation>
        <location evidence="1">Endomembrane system</location>
    </subcellularLocation>
</comment>
<dbReference type="OrthoDB" id="10254310at2759"/>
<keyword evidence="4 6" id="KW-0653">Protein transport</keyword>
<dbReference type="PIRSF" id="PIRSF002291">
    <property type="entry name" value="AP_complex_beta"/>
    <property type="match status" value="1"/>
</dbReference>
<reference evidence="10" key="4">
    <citation type="submission" date="2024-02" db="EMBL/GenBank/DDBJ databases">
        <title>Comparative genomics of Cryptococcus and Kwoniella reveals pathogenesis evolution and contrasting modes of karyotype evolution via chromosome fusion or intercentromeric recombination.</title>
        <authorList>
            <person name="Coelho M.A."/>
            <person name="David-Palma M."/>
            <person name="Shea T."/>
            <person name="Bowers K."/>
            <person name="McGinley-Smith S."/>
            <person name="Mohammad A.W."/>
            <person name="Gnirke A."/>
            <person name="Yurkov A.M."/>
            <person name="Nowrousian M."/>
            <person name="Sun S."/>
            <person name="Cuomo C.A."/>
            <person name="Heitman J."/>
        </authorList>
    </citation>
    <scope>NUCLEOTIDE SEQUENCE</scope>
    <source>
        <strain evidence="10">CBS 10737</strain>
    </source>
</reference>
<reference evidence="10" key="2">
    <citation type="submission" date="2013-07" db="EMBL/GenBank/DDBJ databases">
        <authorList>
            <consortium name="The Broad Institute Genome Sequencing Platform"/>
            <person name="Cuomo C."/>
            <person name="Litvintseva A."/>
            <person name="Chen Y."/>
            <person name="Heitman J."/>
            <person name="Sun S."/>
            <person name="Springer D."/>
            <person name="Dromer F."/>
            <person name="Young S.K."/>
            <person name="Zeng Q."/>
            <person name="Gargeya S."/>
            <person name="Fitzgerald M."/>
            <person name="Abouelleil A."/>
            <person name="Alvarado L."/>
            <person name="Berlin A.M."/>
            <person name="Chapman S.B."/>
            <person name="Dewar J."/>
            <person name="Goldberg J."/>
            <person name="Griggs A."/>
            <person name="Gujja S."/>
            <person name="Hansen M."/>
            <person name="Howarth C."/>
            <person name="Imamovic A."/>
            <person name="Larimer J."/>
            <person name="McCowan C."/>
            <person name="Murphy C."/>
            <person name="Pearson M."/>
            <person name="Priest M."/>
            <person name="Roberts A."/>
            <person name="Saif S."/>
            <person name="Shea T."/>
            <person name="Sykes S."/>
            <person name="Wortman J."/>
            <person name="Nusbaum C."/>
            <person name="Birren B."/>
        </authorList>
    </citation>
    <scope>NUCLEOTIDE SEQUENCE</scope>
    <source>
        <strain evidence="10">CBS 10737</strain>
    </source>
</reference>
<dbReference type="InterPro" id="IPR016024">
    <property type="entry name" value="ARM-type_fold"/>
</dbReference>
<protein>
    <recommendedName>
        <fullName evidence="6">AP complex subunit beta</fullName>
    </recommendedName>
</protein>
<evidence type="ECO:0000313" key="11">
    <source>
        <dbReference type="Proteomes" id="UP000094020"/>
    </source>
</evidence>
<feature type="region of interest" description="Disordered" evidence="7">
    <location>
        <begin position="189"/>
        <end position="213"/>
    </location>
</feature>
<dbReference type="EMBL" id="KI894007">
    <property type="protein sequence ID" value="OCF53172.1"/>
    <property type="molecule type" value="Genomic_DNA"/>
</dbReference>
<feature type="compositionally biased region" description="Pro residues" evidence="7">
    <location>
        <begin position="191"/>
        <end position="208"/>
    </location>
</feature>
<evidence type="ECO:0000256" key="3">
    <source>
        <dbReference type="ARBA" id="ARBA00022448"/>
    </source>
</evidence>
<dbReference type="EMBL" id="CP144519">
    <property type="protein sequence ID" value="WWC66946.1"/>
    <property type="molecule type" value="Genomic_DNA"/>
</dbReference>
<dbReference type="Gene3D" id="1.25.10.10">
    <property type="entry name" value="Leucine-rich Repeat Variant"/>
    <property type="match status" value="1"/>
</dbReference>
<dbReference type="AlphaFoldDB" id="A0A1B9IC25"/>
<dbReference type="STRING" id="1296096.A0A1B9IC25"/>
<dbReference type="GO" id="GO:0006886">
    <property type="term" value="P:intracellular protein transport"/>
    <property type="evidence" value="ECO:0007669"/>
    <property type="project" value="InterPro"/>
</dbReference>
<dbReference type="InterPro" id="IPR016342">
    <property type="entry name" value="AP_complex_bsu_1_2_4"/>
</dbReference>
<feature type="compositionally biased region" description="Low complexity" evidence="7">
    <location>
        <begin position="722"/>
        <end position="736"/>
    </location>
</feature>
<dbReference type="Proteomes" id="UP000094020">
    <property type="component" value="Chromosome 1"/>
</dbReference>
<gene>
    <name evidence="9" type="ORF">I206_00473</name>
    <name evidence="10" type="ORF">I206_100853</name>
</gene>
<dbReference type="PANTHER" id="PTHR11134">
    <property type="entry name" value="ADAPTOR COMPLEX SUBUNIT BETA FAMILY MEMBER"/>
    <property type="match status" value="1"/>
</dbReference>
<evidence type="ECO:0000256" key="2">
    <source>
        <dbReference type="ARBA" id="ARBA00006613"/>
    </source>
</evidence>
<feature type="compositionally biased region" description="Low complexity" evidence="7">
    <location>
        <begin position="758"/>
        <end position="779"/>
    </location>
</feature>
<dbReference type="InterPro" id="IPR002553">
    <property type="entry name" value="Clathrin/coatomer_adapt-like_N"/>
</dbReference>
<name>A0A1B9IC25_9TREE</name>
<dbReference type="FunFam" id="1.25.10.10:FF:000058">
    <property type="entry name" value="AP complex subunit beta"/>
    <property type="match status" value="1"/>
</dbReference>
<evidence type="ECO:0000259" key="8">
    <source>
        <dbReference type="Pfam" id="PF01602"/>
    </source>
</evidence>
<keyword evidence="5 6" id="KW-0472">Membrane</keyword>
<dbReference type="GO" id="GO:0030276">
    <property type="term" value="F:clathrin binding"/>
    <property type="evidence" value="ECO:0007669"/>
    <property type="project" value="InterPro"/>
</dbReference>
<feature type="compositionally biased region" description="Polar residues" evidence="7">
    <location>
        <begin position="649"/>
        <end position="662"/>
    </location>
</feature>
<dbReference type="GO" id="GO:0012505">
    <property type="term" value="C:endomembrane system"/>
    <property type="evidence" value="ECO:0007669"/>
    <property type="project" value="UniProtKB-SubCell"/>
</dbReference>
<evidence type="ECO:0000256" key="1">
    <source>
        <dbReference type="ARBA" id="ARBA00004308"/>
    </source>
</evidence>
<keyword evidence="3 6" id="KW-0813">Transport</keyword>
<comment type="function">
    <text evidence="6">Adaptins are components of the adaptor complexes which link clathrin to receptors in coated vesicles. Clathrin-associated protein complexes are believed to interact with the cytoplasmic tails of membrane proteins, leading to their selection and concentration.</text>
</comment>
<feature type="domain" description="Clathrin/coatomer adaptor adaptin-like N-terminal" evidence="8">
    <location>
        <begin position="8"/>
        <end position="550"/>
    </location>
</feature>
<sequence length="786" mass="86379">MAMAPPRKGENYELRQQLNSEYRDKRADAIKRVIANHTIGKDCSGLFPDVVKNMQTDDLEQKKLVYLYLMNYAKTQPELVILAVNTFVKDTADPNPLVRALAIRTMSILRAEKILDYLASPLSRCLKDENPYVRKTAALCVAKVFDLKPELCVEYGFVETLRDLIGDGNPMVVANAVAALADIYEASQNLPPTPPGSPGRSTSPPPSSKPNSELFIIDPPTLTKLLVALNECSEWGRIAILNTLSRYKAVDEKESEHICERVMPQFQHVNAAVVLGAVKVIMIHVKGVTREDLVKSLTRKMAPPLVTLISSPPEVQWVALRNINLLLQKRPDILANEMRVFFCKYNDPPYVKVEKLDIMVRLASEKNVDTLLGELKEYASEVDVEFVRKAVRAVGQVAIKIDEAAERCVSVLMELIETRVSYVVQEAVIVIKDIFRKYPHSYEGIIPVLCSNLEELDEPEAKASLIWIIGEYAEKIENADELLGTFLETFREESYPVQLQTLTAIVKLFLKKPDESQAIVQRVLQAATKDCDSADVRDRAYIYWRLLSSDPAAAKSVVLAIRPPISLPQTTVPPATLEELLSEVSSLASVYHKPAATFIGKGRLGAEEMQRRAMEPEEDNAREKALQTVVAGQQAENLLDFDSDDIEPTSANSTQNQSLSMFGNSSSNTGISSTTISNVAKSNNPLDELMDLFSTASMTTPQNAPQPIAPQSAFSGIQGLENSTSSSSATNNNNASYDAFAGLSGLSSPPPTIGNGSGSTSPNPPQQQQKPLQQTGGAQDDLLGLF</sequence>
<reference evidence="9" key="1">
    <citation type="submission" date="2013-07" db="EMBL/GenBank/DDBJ databases">
        <title>The Genome Sequence of Cryptococcus pinus CBS10737.</title>
        <authorList>
            <consortium name="The Broad Institute Genome Sequencing Platform"/>
            <person name="Cuomo C."/>
            <person name="Litvintseva A."/>
            <person name="Chen Y."/>
            <person name="Heitman J."/>
            <person name="Sun S."/>
            <person name="Springer D."/>
            <person name="Dromer F."/>
            <person name="Young S.K."/>
            <person name="Zeng Q."/>
            <person name="Gargeya S."/>
            <person name="Fitzgerald M."/>
            <person name="Abouelleil A."/>
            <person name="Alvarado L."/>
            <person name="Berlin A.M."/>
            <person name="Chapman S.B."/>
            <person name="Dewar J."/>
            <person name="Goldberg J."/>
            <person name="Griggs A."/>
            <person name="Gujja S."/>
            <person name="Hansen M."/>
            <person name="Howarth C."/>
            <person name="Imamovic A."/>
            <person name="Larimer J."/>
            <person name="McCowan C."/>
            <person name="Murphy C."/>
            <person name="Pearson M."/>
            <person name="Priest M."/>
            <person name="Roberts A."/>
            <person name="Saif S."/>
            <person name="Shea T."/>
            <person name="Sykes S."/>
            <person name="Wortman J."/>
            <person name="Nusbaum C."/>
            <person name="Birren B."/>
        </authorList>
    </citation>
    <scope>NUCLEOTIDE SEQUENCE [LARGE SCALE GENOMIC DNA]</scope>
    <source>
        <strain evidence="9">CBS 10737</strain>
    </source>
</reference>
<dbReference type="GeneID" id="30168842"/>
<evidence type="ECO:0000256" key="6">
    <source>
        <dbReference type="PIRNR" id="PIRNR002291"/>
    </source>
</evidence>
<evidence type="ECO:0000313" key="10">
    <source>
        <dbReference type="EMBL" id="WWC66946.1"/>
    </source>
</evidence>
<dbReference type="RefSeq" id="XP_019014391.1">
    <property type="nucleotide sequence ID" value="XM_019152253.1"/>
</dbReference>
<dbReference type="InterPro" id="IPR011989">
    <property type="entry name" value="ARM-like"/>
</dbReference>
<evidence type="ECO:0000313" key="9">
    <source>
        <dbReference type="EMBL" id="OCF53172.1"/>
    </source>
</evidence>
<proteinExistence type="inferred from homology"/>
<feature type="region of interest" description="Disordered" evidence="7">
    <location>
        <begin position="718"/>
        <end position="786"/>
    </location>
</feature>
<dbReference type="KEGG" id="kpin:30168842"/>
<reference evidence="9" key="3">
    <citation type="submission" date="2016-07" db="EMBL/GenBank/DDBJ databases">
        <title>Evolution of pathogenesis and genome organization in the Tremellales.</title>
        <authorList>
            <person name="Cuomo C."/>
            <person name="Litvintseva A."/>
            <person name="Heitman J."/>
            <person name="Chen Y."/>
            <person name="Sun S."/>
            <person name="Springer D."/>
            <person name="Dromer F."/>
            <person name="Young S."/>
            <person name="Zeng Q."/>
            <person name="Chapman S."/>
            <person name="Gujja S."/>
            <person name="Saif S."/>
            <person name="Birren B."/>
        </authorList>
    </citation>
    <scope>NUCLEOTIDE SEQUENCE</scope>
    <source>
        <strain evidence="9">CBS 10737</strain>
    </source>
</reference>
<evidence type="ECO:0000256" key="7">
    <source>
        <dbReference type="SAM" id="MobiDB-lite"/>
    </source>
</evidence>
<evidence type="ECO:0000256" key="5">
    <source>
        <dbReference type="ARBA" id="ARBA00023136"/>
    </source>
</evidence>
<accession>A0A1B9IC25</accession>
<dbReference type="Pfam" id="PF01602">
    <property type="entry name" value="Adaptin_N"/>
    <property type="match status" value="1"/>
</dbReference>
<dbReference type="InterPro" id="IPR026739">
    <property type="entry name" value="AP_beta"/>
</dbReference>
<evidence type="ECO:0000256" key="4">
    <source>
        <dbReference type="ARBA" id="ARBA00022927"/>
    </source>
</evidence>
<feature type="region of interest" description="Disordered" evidence="7">
    <location>
        <begin position="643"/>
        <end position="670"/>
    </location>
</feature>
<dbReference type="SUPFAM" id="SSF48371">
    <property type="entry name" value="ARM repeat"/>
    <property type="match status" value="1"/>
</dbReference>